<dbReference type="InterPro" id="IPR002358">
    <property type="entry name" value="Ribosomal_uL6_CS"/>
</dbReference>
<dbReference type="GO" id="GO:0015935">
    <property type="term" value="C:small ribosomal subunit"/>
    <property type="evidence" value="ECO:0007669"/>
    <property type="project" value="InterPro"/>
</dbReference>
<dbReference type="FunFam" id="3.30.1370.30:FF:000003">
    <property type="entry name" value="30S ribosomal protein S8"/>
    <property type="match status" value="1"/>
</dbReference>
<dbReference type="PRINTS" id="PR00059">
    <property type="entry name" value="RIBOSOMALL6"/>
</dbReference>
<dbReference type="GO" id="GO:0003735">
    <property type="term" value="F:structural constituent of ribosome"/>
    <property type="evidence" value="ECO:0007669"/>
    <property type="project" value="UniProtKB-UniRule"/>
</dbReference>
<organism evidence="17">
    <name type="scientific">Timema douglasi</name>
    <name type="common">Walking stick</name>
    <dbReference type="NCBI Taxonomy" id="61478"/>
    <lineage>
        <taxon>Eukaryota</taxon>
        <taxon>Metazoa</taxon>
        <taxon>Ecdysozoa</taxon>
        <taxon>Arthropoda</taxon>
        <taxon>Hexapoda</taxon>
        <taxon>Insecta</taxon>
        <taxon>Pterygota</taxon>
        <taxon>Neoptera</taxon>
        <taxon>Polyneoptera</taxon>
        <taxon>Phasmatodea</taxon>
        <taxon>Timematodea</taxon>
        <taxon>Timematoidea</taxon>
        <taxon>Timematidae</taxon>
        <taxon>Timema</taxon>
    </lineage>
</organism>
<dbReference type="Pfam" id="PF03719">
    <property type="entry name" value="Ribosomal_S5_C"/>
    <property type="match status" value="1"/>
</dbReference>
<evidence type="ECO:0000256" key="9">
    <source>
        <dbReference type="ARBA" id="ARBA00035246"/>
    </source>
</evidence>
<reference evidence="17" key="1">
    <citation type="submission" date="2020-11" db="EMBL/GenBank/DDBJ databases">
        <authorList>
            <person name="Tran Van P."/>
        </authorList>
    </citation>
    <scope>NUCLEOTIDE SEQUENCE</scope>
</reference>
<evidence type="ECO:0000256" key="13">
    <source>
        <dbReference type="PROSITE-ProRule" id="PRU00268"/>
    </source>
</evidence>
<dbReference type="SUPFAM" id="SSF56053">
    <property type="entry name" value="Ribosomal protein L6"/>
    <property type="match status" value="2"/>
</dbReference>
<dbReference type="Gene3D" id="3.30.230.10">
    <property type="match status" value="1"/>
</dbReference>
<dbReference type="PROSITE" id="PS50881">
    <property type="entry name" value="S5_DSRBD"/>
    <property type="match status" value="1"/>
</dbReference>
<dbReference type="HAMAP" id="MF_01302_B">
    <property type="entry name" value="Ribosomal_uS8_B"/>
    <property type="match status" value="1"/>
</dbReference>
<dbReference type="FunFam" id="3.90.930.12:FF:000001">
    <property type="entry name" value="50S ribosomal protein L6"/>
    <property type="match status" value="1"/>
</dbReference>
<dbReference type="PANTHER" id="PTHR11655">
    <property type="entry name" value="60S/50S RIBOSOMAL PROTEIN L6/L9"/>
    <property type="match status" value="1"/>
</dbReference>
<dbReference type="InterPro" id="IPR005324">
    <property type="entry name" value="Ribosomal_uS5_C"/>
</dbReference>
<dbReference type="Pfam" id="PF00333">
    <property type="entry name" value="Ribosomal_S5"/>
    <property type="match status" value="1"/>
</dbReference>
<dbReference type="GO" id="GO:0022625">
    <property type="term" value="C:cytosolic large ribosomal subunit"/>
    <property type="evidence" value="ECO:0007669"/>
    <property type="project" value="TreeGrafter"/>
</dbReference>
<dbReference type="PANTHER" id="PTHR11655:SF14">
    <property type="entry name" value="LARGE RIBOSOMAL SUBUNIT PROTEIN UL6M"/>
    <property type="match status" value="1"/>
</dbReference>
<dbReference type="InterPro" id="IPR014721">
    <property type="entry name" value="Ribsml_uS5_D2-typ_fold_subgr"/>
</dbReference>
<dbReference type="FunFam" id="3.30.160.20:FF:000001">
    <property type="entry name" value="30S ribosomal protein S5"/>
    <property type="match status" value="1"/>
</dbReference>
<dbReference type="InterPro" id="IPR013810">
    <property type="entry name" value="Ribosomal_uS5_N"/>
</dbReference>
<evidence type="ECO:0000256" key="12">
    <source>
        <dbReference type="ARBA" id="ARBA00069413"/>
    </source>
</evidence>
<dbReference type="Gene3D" id="3.90.930.12">
    <property type="entry name" value="Ribosomal protein L6, alpha-beta domain"/>
    <property type="match status" value="2"/>
</dbReference>
<name>A0A7R8ZFB4_TIMDO</name>
<evidence type="ECO:0000256" key="3">
    <source>
        <dbReference type="ARBA" id="ARBA00009356"/>
    </source>
</evidence>
<keyword evidence="5" id="KW-0694">RNA-binding</keyword>
<dbReference type="FunFam" id="3.30.230.10:FF:000002">
    <property type="entry name" value="30S ribosomal protein S5"/>
    <property type="match status" value="1"/>
</dbReference>
<dbReference type="NCBIfam" id="TIGR03654">
    <property type="entry name" value="L6_bact"/>
    <property type="match status" value="1"/>
</dbReference>
<evidence type="ECO:0000256" key="5">
    <source>
        <dbReference type="ARBA" id="ARBA00022884"/>
    </source>
</evidence>
<comment type="similarity">
    <text evidence="1">Belongs to the universal ribosomal protein uS8 family.</text>
</comment>
<dbReference type="SUPFAM" id="SSF56047">
    <property type="entry name" value="Ribosomal protein S8"/>
    <property type="match status" value="1"/>
</dbReference>
<evidence type="ECO:0000256" key="10">
    <source>
        <dbReference type="ARBA" id="ARBA00035347"/>
    </source>
</evidence>
<evidence type="ECO:0000256" key="11">
    <source>
        <dbReference type="ARBA" id="ARBA00035349"/>
    </source>
</evidence>
<dbReference type="HAMAP" id="MF_01365_B">
    <property type="entry name" value="Ribosomal_uL6_B"/>
    <property type="match status" value="1"/>
</dbReference>
<evidence type="ECO:0000256" key="7">
    <source>
        <dbReference type="ARBA" id="ARBA00023274"/>
    </source>
</evidence>
<dbReference type="FunFam" id="3.30.1490.10:FF:000001">
    <property type="entry name" value="30S ribosomal protein S8"/>
    <property type="match status" value="1"/>
</dbReference>
<dbReference type="InterPro" id="IPR019906">
    <property type="entry name" value="Ribosomal_uL6_bac-type"/>
</dbReference>
<dbReference type="GO" id="GO:0019843">
    <property type="term" value="F:rRNA binding"/>
    <property type="evidence" value="ECO:0007669"/>
    <property type="project" value="UniProtKB-KW"/>
</dbReference>
<dbReference type="SUPFAM" id="SSF54768">
    <property type="entry name" value="dsRNA-binding domain-like"/>
    <property type="match status" value="1"/>
</dbReference>
<dbReference type="PROSITE" id="PS00525">
    <property type="entry name" value="RIBOSOMAL_L6_1"/>
    <property type="match status" value="1"/>
</dbReference>
<evidence type="ECO:0000256" key="8">
    <source>
        <dbReference type="ARBA" id="ARBA00035156"/>
    </source>
</evidence>
<dbReference type="EMBL" id="OA570505">
    <property type="protein sequence ID" value="CAD7203349.1"/>
    <property type="molecule type" value="Genomic_DNA"/>
</dbReference>
<evidence type="ECO:0000256" key="1">
    <source>
        <dbReference type="ARBA" id="ARBA00006471"/>
    </source>
</evidence>
<accession>A0A7R8ZFB4</accession>
<dbReference type="PROSITE" id="PS00585">
    <property type="entry name" value="RIBOSOMAL_S5"/>
    <property type="match status" value="1"/>
</dbReference>
<dbReference type="InterPro" id="IPR018192">
    <property type="entry name" value="Ribosomal_uS5_N_CS"/>
</dbReference>
<dbReference type="InterPro" id="IPR036789">
    <property type="entry name" value="Ribosomal_uL6-like_a/b-dom_sf"/>
</dbReference>
<dbReference type="Pfam" id="PF00347">
    <property type="entry name" value="Ribosomal_L6"/>
    <property type="match status" value="2"/>
</dbReference>
<dbReference type="AlphaFoldDB" id="A0A7R8ZFB4"/>
<dbReference type="Gene3D" id="3.30.1370.30">
    <property type="match status" value="1"/>
</dbReference>
<comment type="similarity">
    <text evidence="3 15">Belongs to the universal ribosomal protein uL6 family.</text>
</comment>
<feature type="domain" description="S5 DRBM" evidence="16">
    <location>
        <begin position="313"/>
        <end position="376"/>
    </location>
</feature>
<dbReference type="GO" id="GO:0042254">
    <property type="term" value="P:ribosome biogenesis"/>
    <property type="evidence" value="ECO:0007669"/>
    <property type="project" value="UniProtKB-ARBA"/>
</dbReference>
<dbReference type="NCBIfam" id="TIGR01021">
    <property type="entry name" value="rpsE_bact"/>
    <property type="match status" value="1"/>
</dbReference>
<evidence type="ECO:0000256" key="4">
    <source>
        <dbReference type="ARBA" id="ARBA00022730"/>
    </source>
</evidence>
<dbReference type="InterPro" id="IPR020568">
    <property type="entry name" value="Ribosomal_Su5_D2-typ_SF"/>
</dbReference>
<evidence type="ECO:0000256" key="6">
    <source>
        <dbReference type="ARBA" id="ARBA00022980"/>
    </source>
</evidence>
<dbReference type="InterPro" id="IPR035987">
    <property type="entry name" value="Ribosomal_uS8_sf"/>
</dbReference>
<dbReference type="HAMAP" id="MF_01307_B">
    <property type="entry name" value="Ribosomal_uS5_B"/>
    <property type="match status" value="1"/>
</dbReference>
<dbReference type="Gene3D" id="3.30.1490.10">
    <property type="match status" value="1"/>
</dbReference>
<dbReference type="InterPro" id="IPR000702">
    <property type="entry name" value="Ribosomal_uL6-like"/>
</dbReference>
<dbReference type="InterPro" id="IPR000630">
    <property type="entry name" value="Ribosomal_uS8"/>
</dbReference>
<keyword evidence="4" id="KW-0699">rRNA-binding</keyword>
<dbReference type="SUPFAM" id="SSF54211">
    <property type="entry name" value="Ribosomal protein S5 domain 2-like"/>
    <property type="match status" value="1"/>
</dbReference>
<evidence type="ECO:0000256" key="2">
    <source>
        <dbReference type="ARBA" id="ARBA00008945"/>
    </source>
</evidence>
<dbReference type="InterPro" id="IPR005712">
    <property type="entry name" value="Ribosomal_uS5_bac-type"/>
</dbReference>
<dbReference type="InterPro" id="IPR020040">
    <property type="entry name" value="Ribosomal_uL6_a/b-dom"/>
</dbReference>
<sequence>MSMQDPIADMLTRIRNGQAANKVAVTMPSSKLKVAIANVLKEEGYIEEFKIEGDAKPELELVLKYFQGKAVVESIQRISRPGLRIYKKKDELPKVMAGMGIAVISTSKGLNWEERMSRVAKAPVVIPAGVEVKLNGQVISIKGKNGELSRTIHDAVVVKQEENALTFAPREGAADGWAQAGTTRALLNSMVVGVTDGFTKKLQLVGVGYRAAVKGNVVNLALGFSHPVDHQLPEGITAECPTQTEIVLKGADKQVIGQVAADLRAYRRPEPYKGKGVRYADEVVRTKEAKKNWPSVLRKRFKMAHIEKQAGELQEKLIAVNRVSKTVKGGRIFSFTALTVVGDGNGRVGFGYGKAREVPAAIQKAMEKARRNMMNVALNSGTLQHPVKGAHTGSRVFMQPASEGTGIIAGGAMRAVLEVAGVHNVLAKAYGSTNPINVVRATIDALANMKSPQMVAAKRGKSVEEILG</sequence>
<evidence type="ECO:0000259" key="16">
    <source>
        <dbReference type="PROSITE" id="PS50881"/>
    </source>
</evidence>
<keyword evidence="7 13" id="KW-0687">Ribonucleoprotein</keyword>
<dbReference type="FunFam" id="3.90.930.12:FF:000002">
    <property type="entry name" value="50S ribosomal protein L6"/>
    <property type="match status" value="1"/>
</dbReference>
<dbReference type="Gene3D" id="3.30.160.20">
    <property type="match status" value="1"/>
</dbReference>
<keyword evidence="6 13" id="KW-0689">Ribosomal protein</keyword>
<protein>
    <recommendedName>
        <fullName evidence="9">Large ribosomal subunit protein uL6</fullName>
    </recommendedName>
    <alternativeName>
        <fullName evidence="10">30S ribosomal protein S5, chloroplastic</fullName>
    </alternativeName>
    <alternativeName>
        <fullName evidence="11">60S ribosomal protein L9</fullName>
    </alternativeName>
    <alternativeName>
        <fullName evidence="12">Large ribosomal subunit protein uL6c</fullName>
    </alternativeName>
    <alternativeName>
        <fullName evidence="8">Small ribosomal subunit protein uS5c</fullName>
    </alternativeName>
</protein>
<evidence type="ECO:0000256" key="14">
    <source>
        <dbReference type="RuleBase" id="RU003823"/>
    </source>
</evidence>
<gene>
    <name evidence="17" type="ORF">TDIB3V08_LOCUS9522</name>
</gene>
<dbReference type="NCBIfam" id="NF001109">
    <property type="entry name" value="PRK00136.1"/>
    <property type="match status" value="1"/>
</dbReference>
<evidence type="ECO:0000313" key="17">
    <source>
        <dbReference type="EMBL" id="CAD7203349.1"/>
    </source>
</evidence>
<evidence type="ECO:0000256" key="15">
    <source>
        <dbReference type="RuleBase" id="RU003869"/>
    </source>
</evidence>
<dbReference type="GO" id="GO:0002181">
    <property type="term" value="P:cytoplasmic translation"/>
    <property type="evidence" value="ECO:0007669"/>
    <property type="project" value="TreeGrafter"/>
</dbReference>
<dbReference type="Pfam" id="PF00410">
    <property type="entry name" value="Ribosomal_S8"/>
    <property type="match status" value="1"/>
</dbReference>
<comment type="similarity">
    <text evidence="2 14">Belongs to the universal ribosomal protein uS5 family.</text>
</comment>
<proteinExistence type="inferred from homology"/>